<name>A0A0F4Q3M5_9GAMM</name>
<dbReference type="EMBL" id="JXXZ01000001">
    <property type="protein sequence ID" value="KJZ02306.1"/>
    <property type="molecule type" value="Genomic_DNA"/>
</dbReference>
<gene>
    <name evidence="2" type="ORF">CWC05_12030</name>
    <name evidence="1" type="ORF">TW72_01190</name>
</gene>
<dbReference type="Proteomes" id="UP000033664">
    <property type="component" value="Unassembled WGS sequence"/>
</dbReference>
<reference evidence="2 4" key="2">
    <citation type="submission" date="2017-12" db="EMBL/GenBank/DDBJ databases">
        <authorList>
            <person name="Paulsen S."/>
            <person name="Gram L.K."/>
        </authorList>
    </citation>
    <scope>NUCLEOTIDE SEQUENCE [LARGE SCALE GENOMIC DNA]</scope>
    <source>
        <strain evidence="2 4">S2897</strain>
    </source>
</reference>
<dbReference type="AlphaFoldDB" id="A0A0F4Q3M5"/>
<dbReference type="RefSeq" id="WP_045979030.1">
    <property type="nucleotide sequence ID" value="NZ_JXXY01000005.1"/>
</dbReference>
<evidence type="ECO:0000313" key="4">
    <source>
        <dbReference type="Proteomes" id="UP000305874"/>
    </source>
</evidence>
<comment type="caution">
    <text evidence="1">The sequence shown here is derived from an EMBL/GenBank/DDBJ whole genome shotgun (WGS) entry which is preliminary data.</text>
</comment>
<dbReference type="PATRIC" id="fig|151081.8.peg.1417"/>
<dbReference type="EMBL" id="PNCG01000011">
    <property type="protein sequence ID" value="TMP86737.1"/>
    <property type="molecule type" value="Genomic_DNA"/>
</dbReference>
<evidence type="ECO:0000313" key="1">
    <source>
        <dbReference type="EMBL" id="KJZ02306.1"/>
    </source>
</evidence>
<dbReference type="OrthoDB" id="6022471at2"/>
<proteinExistence type="predicted"/>
<dbReference type="STRING" id="151081.TW72_01190"/>
<evidence type="ECO:0000313" key="3">
    <source>
        <dbReference type="Proteomes" id="UP000033664"/>
    </source>
</evidence>
<dbReference type="Proteomes" id="UP000305874">
    <property type="component" value="Unassembled WGS sequence"/>
</dbReference>
<reference evidence="1 3" key="1">
    <citation type="journal article" date="2015" name="BMC Genomics">
        <title>Genome mining reveals unlocked bioactive potential of marine Gram-negative bacteria.</title>
        <authorList>
            <person name="Machado H."/>
            <person name="Sonnenschein E.C."/>
            <person name="Melchiorsen J."/>
            <person name="Gram L."/>
        </authorList>
    </citation>
    <scope>NUCLEOTIDE SEQUENCE [LARGE SCALE GENOMIC DNA]</scope>
    <source>
        <strain evidence="1 3">S3137</strain>
    </source>
</reference>
<reference evidence="2" key="4">
    <citation type="submission" date="2019-09" db="EMBL/GenBank/DDBJ databases">
        <title>Co-occurence of chitin degradation, pigmentation and bioactivity in marine Pseudoalteromonas.</title>
        <authorList>
            <person name="Sonnenschein E.C."/>
            <person name="Bech P.K."/>
        </authorList>
    </citation>
    <scope>NUCLEOTIDE SEQUENCE</scope>
    <source>
        <strain evidence="2">S2897</strain>
    </source>
</reference>
<evidence type="ECO:0008006" key="5">
    <source>
        <dbReference type="Google" id="ProtNLM"/>
    </source>
</evidence>
<dbReference type="GeneID" id="58227099"/>
<accession>A0A0F4Q3M5</accession>
<sequence>MGIDIKYLQRIVDEVLKASALKDITWSTLALVLTREDQGFANAGFYYQDDGSATPFYVNSNEHLVLSDMVQDMQQEITRQGPLQIQQLLVQIQQKSGFFKADFEFKNHQRWDFNTTELEPLQALLKPDFSE</sequence>
<evidence type="ECO:0000313" key="2">
    <source>
        <dbReference type="EMBL" id="TMP86737.1"/>
    </source>
</evidence>
<keyword evidence="3" id="KW-1185">Reference proteome</keyword>
<reference evidence="4" key="3">
    <citation type="submission" date="2019-06" db="EMBL/GenBank/DDBJ databases">
        <title>Co-occurence of chitin degradation, pigmentation and bioactivity in marine Pseudoalteromonas.</title>
        <authorList>
            <person name="Sonnenschein E.C."/>
            <person name="Bech P.K."/>
        </authorList>
    </citation>
    <scope>NUCLEOTIDE SEQUENCE [LARGE SCALE GENOMIC DNA]</scope>
    <source>
        <strain evidence="4">S2897</strain>
    </source>
</reference>
<organism evidence="1 3">
    <name type="scientific">Pseudoalteromonas ruthenica</name>
    <dbReference type="NCBI Taxonomy" id="151081"/>
    <lineage>
        <taxon>Bacteria</taxon>
        <taxon>Pseudomonadati</taxon>
        <taxon>Pseudomonadota</taxon>
        <taxon>Gammaproteobacteria</taxon>
        <taxon>Alteromonadales</taxon>
        <taxon>Pseudoalteromonadaceae</taxon>
        <taxon>Pseudoalteromonas</taxon>
    </lineage>
</organism>
<protein>
    <recommendedName>
        <fullName evidence="5">DUF600 domain-containing protein</fullName>
    </recommendedName>
</protein>